<dbReference type="GO" id="GO:0009245">
    <property type="term" value="P:lipid A biosynthetic process"/>
    <property type="evidence" value="ECO:0007669"/>
    <property type="project" value="TreeGrafter"/>
</dbReference>
<keyword evidence="3" id="KW-0479">Metal-binding</keyword>
<accession>A0A7V3ZWB0</accession>
<keyword evidence="4" id="KW-0378">Hydrolase</keyword>
<evidence type="ECO:0000256" key="4">
    <source>
        <dbReference type="ARBA" id="ARBA00022801"/>
    </source>
</evidence>
<dbReference type="PANTHER" id="PTHR34990">
    <property type="entry name" value="UDP-2,3-DIACYLGLUCOSAMINE HYDROLASE-RELATED"/>
    <property type="match status" value="1"/>
</dbReference>
<dbReference type="InterPro" id="IPR029052">
    <property type="entry name" value="Metallo-depent_PP-like"/>
</dbReference>
<dbReference type="InterPro" id="IPR043461">
    <property type="entry name" value="LpxH-like"/>
</dbReference>
<keyword evidence="2" id="KW-0997">Cell inner membrane</keyword>
<evidence type="ECO:0000256" key="5">
    <source>
        <dbReference type="ARBA" id="ARBA00023136"/>
    </source>
</evidence>
<dbReference type="Pfam" id="PF00149">
    <property type="entry name" value="Metallophos"/>
    <property type="match status" value="1"/>
</dbReference>
<evidence type="ECO:0000256" key="1">
    <source>
        <dbReference type="ARBA" id="ARBA00022475"/>
    </source>
</evidence>
<dbReference type="CDD" id="cd07398">
    <property type="entry name" value="MPP_YbbF-LpxH"/>
    <property type="match status" value="1"/>
</dbReference>
<keyword evidence="6" id="KW-0464">Manganese</keyword>
<dbReference type="GO" id="GO:0016020">
    <property type="term" value="C:membrane"/>
    <property type="evidence" value="ECO:0007669"/>
    <property type="project" value="GOC"/>
</dbReference>
<evidence type="ECO:0000256" key="2">
    <source>
        <dbReference type="ARBA" id="ARBA00022519"/>
    </source>
</evidence>
<dbReference type="AlphaFoldDB" id="A0A7V3ZWB0"/>
<gene>
    <name evidence="8" type="ORF">ENU74_05985</name>
</gene>
<protein>
    <submittedName>
        <fullName evidence="8">UDP-2,3-diacylglucosamine diphosphatase</fullName>
    </submittedName>
</protein>
<evidence type="ECO:0000313" key="8">
    <source>
        <dbReference type="EMBL" id="HGK64120.1"/>
    </source>
</evidence>
<name>A0A7V3ZWB0_UNCW3</name>
<dbReference type="Gene3D" id="3.60.21.10">
    <property type="match status" value="1"/>
</dbReference>
<dbReference type="SUPFAM" id="SSF56300">
    <property type="entry name" value="Metallo-dependent phosphatases"/>
    <property type="match status" value="1"/>
</dbReference>
<reference evidence="8" key="1">
    <citation type="journal article" date="2020" name="mSystems">
        <title>Genome- and Community-Level Interaction Insights into Carbon Utilization and Element Cycling Functions of Hydrothermarchaeota in Hydrothermal Sediment.</title>
        <authorList>
            <person name="Zhou Z."/>
            <person name="Liu Y."/>
            <person name="Xu W."/>
            <person name="Pan J."/>
            <person name="Luo Z.H."/>
            <person name="Li M."/>
        </authorList>
    </citation>
    <scope>NUCLEOTIDE SEQUENCE [LARGE SCALE GENOMIC DNA]</scope>
    <source>
        <strain evidence="8">SpSt-697</strain>
    </source>
</reference>
<dbReference type="InterPro" id="IPR004843">
    <property type="entry name" value="Calcineurin-like_PHP"/>
</dbReference>
<organism evidence="8">
    <name type="scientific">candidate division WOR-3 bacterium</name>
    <dbReference type="NCBI Taxonomy" id="2052148"/>
    <lineage>
        <taxon>Bacteria</taxon>
        <taxon>Bacteria division WOR-3</taxon>
    </lineage>
</organism>
<sequence length="232" mass="27437">MRRNYFISDIHLGINSKEREAKFLKFLSLLLPKDNLFILGDLFEYWLEYRLVIPKNGLKILMKLKELKDKGIEIYFLFGNHDYGLKNFLSKEFDFILGEQYLDLNIEGKRVYIAHGDFIDNSFLTKVSQLMTKFKINQFLYSLIHPDIGLSFAHFFINSTRMCGRDLTLKEAFYKFAENKIMKENYDVVILGHIHMPTLVKIGKGYYLNTGDWLINYTYGFIEGDNIELKKF</sequence>
<dbReference type="GO" id="GO:0046872">
    <property type="term" value="F:metal ion binding"/>
    <property type="evidence" value="ECO:0007669"/>
    <property type="project" value="UniProtKB-KW"/>
</dbReference>
<feature type="domain" description="Calcineurin-like phosphoesterase" evidence="7">
    <location>
        <begin position="6"/>
        <end position="197"/>
    </location>
</feature>
<keyword evidence="5" id="KW-0472">Membrane</keyword>
<evidence type="ECO:0000256" key="3">
    <source>
        <dbReference type="ARBA" id="ARBA00022723"/>
    </source>
</evidence>
<comment type="caution">
    <text evidence="8">The sequence shown here is derived from an EMBL/GenBank/DDBJ whole genome shotgun (WGS) entry which is preliminary data.</text>
</comment>
<dbReference type="PANTHER" id="PTHR34990:SF1">
    <property type="entry name" value="UDP-2,3-DIACYLGLUCOSAMINE HYDROLASE"/>
    <property type="match status" value="1"/>
</dbReference>
<evidence type="ECO:0000259" key="7">
    <source>
        <dbReference type="Pfam" id="PF00149"/>
    </source>
</evidence>
<dbReference type="GO" id="GO:0008758">
    <property type="term" value="F:UDP-2,3-diacylglucosamine hydrolase activity"/>
    <property type="evidence" value="ECO:0007669"/>
    <property type="project" value="TreeGrafter"/>
</dbReference>
<keyword evidence="1" id="KW-1003">Cell membrane</keyword>
<proteinExistence type="predicted"/>
<evidence type="ECO:0000256" key="6">
    <source>
        <dbReference type="ARBA" id="ARBA00023211"/>
    </source>
</evidence>
<dbReference type="EMBL" id="DTDR01000144">
    <property type="protein sequence ID" value="HGK64120.1"/>
    <property type="molecule type" value="Genomic_DNA"/>
</dbReference>